<accession>A0ABT8F6J6</accession>
<evidence type="ECO:0000313" key="3">
    <source>
        <dbReference type="Proteomes" id="UP001168552"/>
    </source>
</evidence>
<keyword evidence="2" id="KW-0012">Acyltransferase</keyword>
<dbReference type="Gene3D" id="3.40.630.30">
    <property type="match status" value="1"/>
</dbReference>
<dbReference type="EC" id="2.3.1.-" evidence="2"/>
<evidence type="ECO:0000259" key="1">
    <source>
        <dbReference type="PROSITE" id="PS51186"/>
    </source>
</evidence>
<dbReference type="Proteomes" id="UP001168552">
    <property type="component" value="Unassembled WGS sequence"/>
</dbReference>
<dbReference type="EMBL" id="JAUHJS010000005">
    <property type="protein sequence ID" value="MDN4166080.1"/>
    <property type="molecule type" value="Genomic_DNA"/>
</dbReference>
<dbReference type="PANTHER" id="PTHR43617">
    <property type="entry name" value="L-AMINO ACID N-ACETYLTRANSFERASE"/>
    <property type="match status" value="1"/>
</dbReference>
<feature type="domain" description="N-acetyltransferase" evidence="1">
    <location>
        <begin position="3"/>
        <end position="173"/>
    </location>
</feature>
<dbReference type="Pfam" id="PF00583">
    <property type="entry name" value="Acetyltransf_1"/>
    <property type="match status" value="1"/>
</dbReference>
<dbReference type="InterPro" id="IPR050276">
    <property type="entry name" value="MshD_Acetyltransferase"/>
</dbReference>
<dbReference type="InterPro" id="IPR016181">
    <property type="entry name" value="Acyl_CoA_acyltransferase"/>
</dbReference>
<proteinExistence type="predicted"/>
<dbReference type="SUPFAM" id="SSF55729">
    <property type="entry name" value="Acyl-CoA N-acyltransferases (Nat)"/>
    <property type="match status" value="1"/>
</dbReference>
<keyword evidence="3" id="KW-1185">Reference proteome</keyword>
<keyword evidence="2" id="KW-0808">Transferase</keyword>
<gene>
    <name evidence="2" type="ORF">QWY31_11240</name>
</gene>
<dbReference type="InterPro" id="IPR000182">
    <property type="entry name" value="GNAT_dom"/>
</dbReference>
<dbReference type="RefSeq" id="WP_320004614.1">
    <property type="nucleotide sequence ID" value="NZ_JAUHJS010000005.1"/>
</dbReference>
<name>A0ABT8F6J6_9BACT</name>
<organism evidence="2 3">
    <name type="scientific">Shiella aurantiaca</name>
    <dbReference type="NCBI Taxonomy" id="3058365"/>
    <lineage>
        <taxon>Bacteria</taxon>
        <taxon>Pseudomonadati</taxon>
        <taxon>Bacteroidota</taxon>
        <taxon>Cytophagia</taxon>
        <taxon>Cytophagales</taxon>
        <taxon>Shiellaceae</taxon>
        <taxon>Shiella</taxon>
    </lineage>
</organism>
<reference evidence="2" key="1">
    <citation type="submission" date="2023-06" db="EMBL/GenBank/DDBJ databases">
        <title>Cytophagales bacterium Strain LB-30, isolated from soil.</title>
        <authorList>
            <person name="Liu B."/>
        </authorList>
    </citation>
    <scope>NUCLEOTIDE SEQUENCE</scope>
    <source>
        <strain evidence="2">LB-30</strain>
    </source>
</reference>
<dbReference type="GO" id="GO:0016746">
    <property type="term" value="F:acyltransferase activity"/>
    <property type="evidence" value="ECO:0007669"/>
    <property type="project" value="UniProtKB-KW"/>
</dbReference>
<comment type="caution">
    <text evidence="2">The sequence shown here is derived from an EMBL/GenBank/DDBJ whole genome shotgun (WGS) entry which is preliminary data.</text>
</comment>
<sequence length="181" mass="21031">MNFSIRKALKTDLSALVGLYREVAEEEGGLARNSEEITTEYIQYTFDKARHAGEMYVIEERGSQQVVAEIHAYKLVPHVFRHVLSELTIVVHPEYRTYGLGSMLFQHFLDEISTHRSDVYRVELIARESNKKAITLYERLGFKKEGRLEGRIWNEQGELEADIPMFWVNKNFQHTSPLPEG</sequence>
<dbReference type="PROSITE" id="PS51186">
    <property type="entry name" value="GNAT"/>
    <property type="match status" value="1"/>
</dbReference>
<protein>
    <submittedName>
        <fullName evidence="2">N-acetyltransferase</fullName>
        <ecNumber evidence="2">2.3.1.-</ecNumber>
    </submittedName>
</protein>
<evidence type="ECO:0000313" key="2">
    <source>
        <dbReference type="EMBL" id="MDN4166080.1"/>
    </source>
</evidence>